<dbReference type="Proteomes" id="UP000789860">
    <property type="component" value="Unassembled WGS sequence"/>
</dbReference>
<name>A0ACA9NI94_9GLOM</name>
<feature type="non-terminal residue" evidence="1">
    <location>
        <position position="1"/>
    </location>
</feature>
<dbReference type="EMBL" id="CAJVPM010025303">
    <property type="protein sequence ID" value="CAG8657390.1"/>
    <property type="molecule type" value="Genomic_DNA"/>
</dbReference>
<evidence type="ECO:0000313" key="1">
    <source>
        <dbReference type="EMBL" id="CAG8657390.1"/>
    </source>
</evidence>
<sequence length="135" mass="15108">RLPYLRDFLLDYFAISDRLDATTSWSNVEVLVEKVKEIITTTCKAQSIRPRPYIGVRVDNIYDTGASITFTYGFNCRNLNDPLGALKLIEQAALAEILRSNGSVSHNTSGIGKRKKESFLESLSEPAVKVLKNIK</sequence>
<feature type="non-terminal residue" evidence="1">
    <location>
        <position position="135"/>
    </location>
</feature>
<keyword evidence="2" id="KW-1185">Reference proteome</keyword>
<protein>
    <submittedName>
        <fullName evidence="1">888_t:CDS:1</fullName>
    </submittedName>
</protein>
<comment type="caution">
    <text evidence="1">The sequence shown here is derived from an EMBL/GenBank/DDBJ whole genome shotgun (WGS) entry which is preliminary data.</text>
</comment>
<gene>
    <name evidence="1" type="ORF">SCALOS_LOCUS8900</name>
</gene>
<accession>A0ACA9NI94</accession>
<proteinExistence type="predicted"/>
<organism evidence="1 2">
    <name type="scientific">Scutellospora calospora</name>
    <dbReference type="NCBI Taxonomy" id="85575"/>
    <lineage>
        <taxon>Eukaryota</taxon>
        <taxon>Fungi</taxon>
        <taxon>Fungi incertae sedis</taxon>
        <taxon>Mucoromycota</taxon>
        <taxon>Glomeromycotina</taxon>
        <taxon>Glomeromycetes</taxon>
        <taxon>Diversisporales</taxon>
        <taxon>Gigasporaceae</taxon>
        <taxon>Scutellospora</taxon>
    </lineage>
</organism>
<reference evidence="1" key="1">
    <citation type="submission" date="2021-06" db="EMBL/GenBank/DDBJ databases">
        <authorList>
            <person name="Kallberg Y."/>
            <person name="Tangrot J."/>
            <person name="Rosling A."/>
        </authorList>
    </citation>
    <scope>NUCLEOTIDE SEQUENCE</scope>
    <source>
        <strain evidence="1">AU212A</strain>
    </source>
</reference>
<evidence type="ECO:0000313" key="2">
    <source>
        <dbReference type="Proteomes" id="UP000789860"/>
    </source>
</evidence>